<evidence type="ECO:0000313" key="3">
    <source>
        <dbReference type="Proteomes" id="UP000500857"/>
    </source>
</evidence>
<keyword evidence="3" id="KW-1185">Reference proteome</keyword>
<dbReference type="SUPFAM" id="SSF53850">
    <property type="entry name" value="Periplasmic binding protein-like II"/>
    <property type="match status" value="1"/>
</dbReference>
<dbReference type="Pfam" id="PF12974">
    <property type="entry name" value="Phosphonate-bd"/>
    <property type="match status" value="1"/>
</dbReference>
<feature type="signal peptide" evidence="1">
    <location>
        <begin position="1"/>
        <end position="19"/>
    </location>
</feature>
<dbReference type="KEGG" id="oxy:HCG48_14845"/>
<organism evidence="2 3">
    <name type="scientific">Oxynema aestuarii AP17</name>
    <dbReference type="NCBI Taxonomy" id="2064643"/>
    <lineage>
        <taxon>Bacteria</taxon>
        <taxon>Bacillati</taxon>
        <taxon>Cyanobacteriota</taxon>
        <taxon>Cyanophyceae</taxon>
        <taxon>Oscillatoriophycideae</taxon>
        <taxon>Oscillatoriales</taxon>
        <taxon>Oscillatoriaceae</taxon>
        <taxon>Oxynema</taxon>
        <taxon>Oxynema aestuarii</taxon>
    </lineage>
</organism>
<proteinExistence type="predicted"/>
<dbReference type="AlphaFoldDB" id="A0A6H1U0L4"/>
<sequence>MKRRSFIGYLLLFLAGCTAVNSRSPEANTSALKLPEKLRFAVTDVQGIENLQRDYEQFRRQLEIALNIPIEFFPVDSYTASAIALQNNKVDLVLTGPAEYILTQSRTNAIPVIAITRPNYRSAIAVSGTSGIKSLADLKGKKIAMLKLGSTSGHLGPTKFLIDAGLDPKTDYEVVMLGREGSLDALKQGTVDAWGGPTVDYEQFLKSENLTEVDFPMLKRGDLLPSDVFMVNSRSVERY</sequence>
<name>A0A6H1U0L4_9CYAN</name>
<dbReference type="PANTHER" id="PTHR30024">
    <property type="entry name" value="ALIPHATIC SULFONATES-BINDING PROTEIN-RELATED"/>
    <property type="match status" value="1"/>
</dbReference>
<reference evidence="2 3" key="1">
    <citation type="submission" date="2020-04" db="EMBL/GenBank/DDBJ databases">
        <authorList>
            <person name="Basu S."/>
            <person name="Maruthanayagam V."/>
            <person name="Chakraborty S."/>
            <person name="Pramanik A."/>
            <person name="Mukherjee J."/>
            <person name="Brink B."/>
        </authorList>
    </citation>
    <scope>NUCLEOTIDE SEQUENCE [LARGE SCALE GENOMIC DNA]</scope>
    <source>
        <strain evidence="2 3">AP17</strain>
    </source>
</reference>
<dbReference type="Proteomes" id="UP000500857">
    <property type="component" value="Chromosome"/>
</dbReference>
<dbReference type="RefSeq" id="WP_168569852.1">
    <property type="nucleotide sequence ID" value="NZ_CP051167.1"/>
</dbReference>
<accession>A0A6H1U0L4</accession>
<dbReference type="PANTHER" id="PTHR30024:SF17">
    <property type="entry name" value="SOLUTE-BINDING PROTEIN FAMILY 3_N-TERMINAL DOMAIN-CONTAINING PROTEIN"/>
    <property type="match status" value="1"/>
</dbReference>
<protein>
    <submittedName>
        <fullName evidence="2">PhnD/SsuA/transferrin family substrate-binding protein</fullName>
    </submittedName>
</protein>
<evidence type="ECO:0000313" key="2">
    <source>
        <dbReference type="EMBL" id="QIZ71700.1"/>
    </source>
</evidence>
<dbReference type="EMBL" id="CP051167">
    <property type="protein sequence ID" value="QIZ71700.1"/>
    <property type="molecule type" value="Genomic_DNA"/>
</dbReference>
<dbReference type="Gene3D" id="3.40.190.10">
    <property type="entry name" value="Periplasmic binding protein-like II"/>
    <property type="match status" value="2"/>
</dbReference>
<dbReference type="PROSITE" id="PS51257">
    <property type="entry name" value="PROKAR_LIPOPROTEIN"/>
    <property type="match status" value="1"/>
</dbReference>
<gene>
    <name evidence="2" type="ORF">HCG48_14845</name>
</gene>
<keyword evidence="1" id="KW-0732">Signal</keyword>
<evidence type="ECO:0000256" key="1">
    <source>
        <dbReference type="SAM" id="SignalP"/>
    </source>
</evidence>
<feature type="chain" id="PRO_5026085623" evidence="1">
    <location>
        <begin position="20"/>
        <end position="239"/>
    </location>
</feature>